<accession>A0A1M6RXG8</accession>
<dbReference type="STRING" id="758803.SAMN05421803_11897"/>
<keyword evidence="5 6" id="KW-0472">Membrane</keyword>
<proteinExistence type="predicted"/>
<keyword evidence="2" id="KW-1003">Cell membrane</keyword>
<gene>
    <name evidence="8" type="ORF">SAMN05421803_11897</name>
</gene>
<reference evidence="8 9" key="1">
    <citation type="submission" date="2016-11" db="EMBL/GenBank/DDBJ databases">
        <authorList>
            <person name="Jaros S."/>
            <person name="Januszkiewicz K."/>
            <person name="Wedrychowicz H."/>
        </authorList>
    </citation>
    <scope>NUCLEOTIDE SEQUENCE [LARGE SCALE GENOMIC DNA]</scope>
    <source>
        <strain evidence="8 9">CGMCC 4.5723</strain>
    </source>
</reference>
<dbReference type="Proteomes" id="UP000184452">
    <property type="component" value="Unassembled WGS sequence"/>
</dbReference>
<dbReference type="EMBL" id="FQZK01000018">
    <property type="protein sequence ID" value="SHK37028.1"/>
    <property type="molecule type" value="Genomic_DNA"/>
</dbReference>
<dbReference type="PANTHER" id="PTHR35007">
    <property type="entry name" value="INTEGRAL MEMBRANE PROTEIN-RELATED"/>
    <property type="match status" value="1"/>
</dbReference>
<evidence type="ECO:0000256" key="5">
    <source>
        <dbReference type="ARBA" id="ARBA00023136"/>
    </source>
</evidence>
<dbReference type="AlphaFoldDB" id="A0A1M6RXG8"/>
<feature type="domain" description="Type II secretion system protein GspF" evidence="7">
    <location>
        <begin position="63"/>
        <end position="178"/>
    </location>
</feature>
<keyword evidence="4 6" id="KW-1133">Transmembrane helix</keyword>
<keyword evidence="9" id="KW-1185">Reference proteome</keyword>
<evidence type="ECO:0000313" key="9">
    <source>
        <dbReference type="Proteomes" id="UP000184452"/>
    </source>
</evidence>
<evidence type="ECO:0000313" key="8">
    <source>
        <dbReference type="EMBL" id="SHK37028.1"/>
    </source>
</evidence>
<protein>
    <submittedName>
        <fullName evidence="8">Tight adherence protein B</fullName>
    </submittedName>
</protein>
<dbReference type="PANTHER" id="PTHR35007:SF4">
    <property type="entry name" value="CONSERVED TRANSMEMBRANE PROTEIN-RELATED"/>
    <property type="match status" value="1"/>
</dbReference>
<evidence type="ECO:0000256" key="1">
    <source>
        <dbReference type="ARBA" id="ARBA00004651"/>
    </source>
</evidence>
<evidence type="ECO:0000256" key="6">
    <source>
        <dbReference type="SAM" id="Phobius"/>
    </source>
</evidence>
<evidence type="ECO:0000256" key="4">
    <source>
        <dbReference type="ARBA" id="ARBA00022989"/>
    </source>
</evidence>
<feature type="transmembrane region" description="Helical" evidence="6">
    <location>
        <begin position="166"/>
        <end position="190"/>
    </location>
</feature>
<organism evidence="8 9">
    <name type="scientific">Nocardiopsis flavescens</name>
    <dbReference type="NCBI Taxonomy" id="758803"/>
    <lineage>
        <taxon>Bacteria</taxon>
        <taxon>Bacillati</taxon>
        <taxon>Actinomycetota</taxon>
        <taxon>Actinomycetes</taxon>
        <taxon>Streptosporangiales</taxon>
        <taxon>Nocardiopsidaceae</taxon>
        <taxon>Nocardiopsis</taxon>
    </lineage>
</organism>
<sequence length="227" mass="23241">MVGVWVCAAGLVLLGAVLDAGAGRIGWVVPRGQGPSKLLERVRALRRRAAAGREKRRGVITLCRVLAAELRSGRPPEDALGTALVEAGPEVARAVGDGFGGRTPVPAAEADPDLHALAYLAVCWEVASDTGAGLADVVDALAAELTAQEEVRAEIAARTGGPRTTAVVLGVLPVVGLLLSAGLGGSPLVFLFTTPLGLLCLVLGALLNVTGLWWIGRLVRAAVDRGD</sequence>
<dbReference type="Pfam" id="PF00482">
    <property type="entry name" value="T2SSF"/>
    <property type="match status" value="1"/>
</dbReference>
<feature type="transmembrane region" description="Helical" evidence="6">
    <location>
        <begin position="196"/>
        <end position="215"/>
    </location>
</feature>
<keyword evidence="3 6" id="KW-0812">Transmembrane</keyword>
<comment type="subcellular location">
    <subcellularLocation>
        <location evidence="1">Cell membrane</location>
        <topology evidence="1">Multi-pass membrane protein</topology>
    </subcellularLocation>
</comment>
<dbReference type="InterPro" id="IPR018076">
    <property type="entry name" value="T2SS_GspF_dom"/>
</dbReference>
<evidence type="ECO:0000256" key="2">
    <source>
        <dbReference type="ARBA" id="ARBA00022475"/>
    </source>
</evidence>
<dbReference type="GO" id="GO:0005886">
    <property type="term" value="C:plasma membrane"/>
    <property type="evidence" value="ECO:0007669"/>
    <property type="project" value="UniProtKB-SubCell"/>
</dbReference>
<evidence type="ECO:0000256" key="3">
    <source>
        <dbReference type="ARBA" id="ARBA00022692"/>
    </source>
</evidence>
<name>A0A1M6RXG8_9ACTN</name>
<dbReference type="RefSeq" id="WP_073381877.1">
    <property type="nucleotide sequence ID" value="NZ_FQZK01000018.1"/>
</dbReference>
<evidence type="ECO:0000259" key="7">
    <source>
        <dbReference type="Pfam" id="PF00482"/>
    </source>
</evidence>